<comment type="caution">
    <text evidence="1">The sequence shown here is derived from an EMBL/GenBank/DDBJ whole genome shotgun (WGS) entry which is preliminary data.</text>
</comment>
<protein>
    <submittedName>
        <fullName evidence="1">Uncharacterized protein</fullName>
    </submittedName>
</protein>
<dbReference type="AlphaFoldDB" id="A0A4R8RTJ9"/>
<evidence type="ECO:0000313" key="2">
    <source>
        <dbReference type="Proteomes" id="UP000295703"/>
    </source>
</evidence>
<reference evidence="1 2" key="1">
    <citation type="submission" date="2018-12" db="EMBL/GenBank/DDBJ databases">
        <title>Genome sequence and assembly of Colletotrichum trifolii.</title>
        <authorList>
            <person name="Gan P."/>
            <person name="Shirasu K."/>
        </authorList>
    </citation>
    <scope>NUCLEOTIDE SEQUENCE [LARGE SCALE GENOMIC DNA]</scope>
    <source>
        <strain evidence="1 2">543-2</strain>
    </source>
</reference>
<dbReference type="EMBL" id="RYZW01000008">
    <property type="protein sequence ID" value="TDZ71950.1"/>
    <property type="molecule type" value="Genomic_DNA"/>
</dbReference>
<evidence type="ECO:0000313" key="1">
    <source>
        <dbReference type="EMBL" id="TDZ71950.1"/>
    </source>
</evidence>
<dbReference type="STRING" id="5466.A0A4R8RTJ9"/>
<sequence>MSSVFCCESIKPYKGLRTDQEAKFAHFIAWSRYPKSSSAAKSSVLQESGQPTYAIQLVRQVNYGPLESKRYFVSFSGIQDTYLEATEEFLIQANFQKVNSFKNYKCDHHSKFFEINLYQKDPVNKHHWRADLARPATSIDL</sequence>
<name>A0A4R8RTJ9_COLTR</name>
<organism evidence="1 2">
    <name type="scientific">Colletotrichum trifolii</name>
    <dbReference type="NCBI Taxonomy" id="5466"/>
    <lineage>
        <taxon>Eukaryota</taxon>
        <taxon>Fungi</taxon>
        <taxon>Dikarya</taxon>
        <taxon>Ascomycota</taxon>
        <taxon>Pezizomycotina</taxon>
        <taxon>Sordariomycetes</taxon>
        <taxon>Hypocreomycetidae</taxon>
        <taxon>Glomerellales</taxon>
        <taxon>Glomerellaceae</taxon>
        <taxon>Colletotrichum</taxon>
        <taxon>Colletotrichum orbiculare species complex</taxon>
    </lineage>
</organism>
<gene>
    <name evidence="1" type="ORF">CTRI78_v001551</name>
</gene>
<keyword evidence="2" id="KW-1185">Reference proteome</keyword>
<proteinExistence type="predicted"/>
<accession>A0A4R8RTJ9</accession>
<dbReference type="Proteomes" id="UP000295703">
    <property type="component" value="Unassembled WGS sequence"/>
</dbReference>